<keyword evidence="5" id="KW-1185">Reference proteome</keyword>
<name>A0ABP3X7E3_9SPHN</name>
<dbReference type="Gene3D" id="3.40.630.10">
    <property type="entry name" value="Zn peptidases"/>
    <property type="match status" value="1"/>
</dbReference>
<organism evidence="4 5">
    <name type="scientific">Sphingopyxis soli</name>
    <dbReference type="NCBI Taxonomy" id="592051"/>
    <lineage>
        <taxon>Bacteria</taxon>
        <taxon>Pseudomonadati</taxon>
        <taxon>Pseudomonadota</taxon>
        <taxon>Alphaproteobacteria</taxon>
        <taxon>Sphingomonadales</taxon>
        <taxon>Sphingomonadaceae</taxon>
        <taxon>Sphingopyxis</taxon>
    </lineage>
</organism>
<dbReference type="InterPro" id="IPR002933">
    <property type="entry name" value="Peptidase_M20"/>
</dbReference>
<dbReference type="PIRSF" id="PIRSF037238">
    <property type="entry name" value="Carboxypeptidase_G2"/>
    <property type="match status" value="1"/>
</dbReference>
<keyword evidence="1" id="KW-0479">Metal-binding</keyword>
<feature type="domain" description="Peptidase M20 dimerisation" evidence="3">
    <location>
        <begin position="175"/>
        <end position="266"/>
    </location>
</feature>
<dbReference type="Pfam" id="PF01546">
    <property type="entry name" value="Peptidase_M20"/>
    <property type="match status" value="1"/>
</dbReference>
<dbReference type="InterPro" id="IPR036264">
    <property type="entry name" value="Bact_exopeptidase_dim_dom"/>
</dbReference>
<dbReference type="EMBL" id="BAAAFE010000001">
    <property type="protein sequence ID" value="GAA0860681.1"/>
    <property type="molecule type" value="Genomic_DNA"/>
</dbReference>
<dbReference type="SUPFAM" id="SSF53187">
    <property type="entry name" value="Zn-dependent exopeptidases"/>
    <property type="match status" value="1"/>
</dbReference>
<comment type="caution">
    <text evidence="4">The sequence shown here is derived from an EMBL/GenBank/DDBJ whole genome shotgun (WGS) entry which is preliminary data.</text>
</comment>
<dbReference type="SUPFAM" id="SSF55031">
    <property type="entry name" value="Bacterial exopeptidase dimerisation domain"/>
    <property type="match status" value="1"/>
</dbReference>
<protein>
    <submittedName>
        <fullName evidence="4">M20 family metallopeptidase</fullName>
    </submittedName>
</protein>
<dbReference type="CDD" id="cd03885">
    <property type="entry name" value="M20_CPDG2"/>
    <property type="match status" value="1"/>
</dbReference>
<gene>
    <name evidence="4" type="ORF">GCM10009115_00130</name>
</gene>
<reference evidence="5" key="1">
    <citation type="journal article" date="2019" name="Int. J. Syst. Evol. Microbiol.">
        <title>The Global Catalogue of Microorganisms (GCM) 10K type strain sequencing project: providing services to taxonomists for standard genome sequencing and annotation.</title>
        <authorList>
            <consortium name="The Broad Institute Genomics Platform"/>
            <consortium name="The Broad Institute Genome Sequencing Center for Infectious Disease"/>
            <person name="Wu L."/>
            <person name="Ma J."/>
        </authorList>
    </citation>
    <scope>NUCLEOTIDE SEQUENCE [LARGE SCALE GENOMIC DNA]</scope>
    <source>
        <strain evidence="5">JCM 15910</strain>
    </source>
</reference>
<evidence type="ECO:0000313" key="5">
    <source>
        <dbReference type="Proteomes" id="UP001500738"/>
    </source>
</evidence>
<dbReference type="RefSeq" id="WP_215350432.1">
    <property type="nucleotide sequence ID" value="NZ_BAAAFE010000001.1"/>
</dbReference>
<dbReference type="Proteomes" id="UP001500738">
    <property type="component" value="Unassembled WGS sequence"/>
</dbReference>
<accession>A0ABP3X7E3</accession>
<evidence type="ECO:0000256" key="1">
    <source>
        <dbReference type="ARBA" id="ARBA00022723"/>
    </source>
</evidence>
<evidence type="ECO:0000313" key="4">
    <source>
        <dbReference type="EMBL" id="GAA0860681.1"/>
    </source>
</evidence>
<dbReference type="Pfam" id="PF07687">
    <property type="entry name" value="M20_dimer"/>
    <property type="match status" value="1"/>
</dbReference>
<evidence type="ECO:0000259" key="3">
    <source>
        <dbReference type="Pfam" id="PF07687"/>
    </source>
</evidence>
<dbReference type="InterPro" id="IPR011650">
    <property type="entry name" value="Peptidase_M20_dimer"/>
</dbReference>
<dbReference type="Gene3D" id="3.30.70.360">
    <property type="match status" value="1"/>
</dbReference>
<sequence>MTSDEQAIATLSRWLALESPTHDAAAINAMQDMILSEIADEPVRIERIPGRDGLGDCAVLQAGAENDRPGILVVTHVDTVHPVGTLAGALPVRRDGDRLYGPGAYDMKGGIYLALVAFRNAARLGAAIGRPIRFLLSPDEEIGSPTTRALVEDLGRRSSHVLVMEPARPGGAAVTARKGVGWFDVEVEGRPAHAGSRHQDGRSAIREAARQILKVEDMTDYDRGTTATVSKVGGGTAINVVPHQCRFAVDVRITNAAEGERMEREILGLEAIGPDVVLKVGGGINRPAYERSEGVAKLFETARTEAAALGFELAEVPMVGGGSDGNFTAALGIPTLDGLGVDGDGAHTLDEYCLISSIEPRRRLVEQLLRTL</sequence>
<dbReference type="PANTHER" id="PTHR43808:SF9">
    <property type="entry name" value="BLL0789 PROTEIN"/>
    <property type="match status" value="1"/>
</dbReference>
<dbReference type="InterPro" id="IPR017150">
    <property type="entry name" value="Pept_M20_glutamate_carboxypep"/>
</dbReference>
<evidence type="ECO:0000256" key="2">
    <source>
        <dbReference type="ARBA" id="ARBA00022801"/>
    </source>
</evidence>
<dbReference type="PANTHER" id="PTHR43808">
    <property type="entry name" value="ACETYLORNITHINE DEACETYLASE"/>
    <property type="match status" value="1"/>
</dbReference>
<proteinExistence type="predicted"/>
<dbReference type="InterPro" id="IPR050072">
    <property type="entry name" value="Peptidase_M20A"/>
</dbReference>
<keyword evidence="2" id="KW-0378">Hydrolase</keyword>